<dbReference type="InterPro" id="IPR003156">
    <property type="entry name" value="DHHA1_dom"/>
</dbReference>
<organism evidence="3 4">
    <name type="scientific">Lachnospira intestinalis</name>
    <dbReference type="NCBI Taxonomy" id="3133158"/>
    <lineage>
        <taxon>Bacteria</taxon>
        <taxon>Bacillati</taxon>
        <taxon>Bacillota</taxon>
        <taxon>Clostridia</taxon>
        <taxon>Lachnospirales</taxon>
        <taxon>Lachnospiraceae</taxon>
        <taxon>Lachnospira</taxon>
    </lineage>
</organism>
<accession>A0ABV1H3F9</accession>
<dbReference type="Pfam" id="PF02272">
    <property type="entry name" value="DHHA1"/>
    <property type="match status" value="1"/>
</dbReference>
<feature type="domain" description="DHHA1" evidence="2">
    <location>
        <begin position="225"/>
        <end position="297"/>
    </location>
</feature>
<name>A0ABV1H3F9_9FIRM</name>
<feature type="domain" description="DDH" evidence="1">
    <location>
        <begin position="15"/>
        <end position="158"/>
    </location>
</feature>
<dbReference type="Proteomes" id="UP001546774">
    <property type="component" value="Unassembled WGS sequence"/>
</dbReference>
<dbReference type="PANTHER" id="PTHR47618:SF1">
    <property type="entry name" value="BIFUNCTIONAL OLIGORIBONUCLEASE AND PAP PHOSPHATASE NRNA"/>
    <property type="match status" value="1"/>
</dbReference>
<evidence type="ECO:0000259" key="2">
    <source>
        <dbReference type="Pfam" id="PF02272"/>
    </source>
</evidence>
<gene>
    <name evidence="3" type="ORF">WMO37_01630</name>
</gene>
<sequence>MQHLEHILECIHDKHIFIQTHNFPDPDAIASAYGLKVLLEKKGIGTTICYKGRIDDTITAKMAQLLAIDIVEQEEITDMSAESEIILVDSQKGNANVIDMQGNEILCIDHHPTYENQDYRYSDIRVEVGACASIIAGYFMESGIPVDKRTATALLYGIKVDTANMTRGVSPLDLEMFYRLFPLAEHALLQKLDTSVLHMKDLRAYANAIDTIENVNRVCFANTGVDCHEALTASISDFILALDEVDVVIVSSYREDGIKLSVRSSAPWCNAGKLTNEALKGIGNGGGHEHMAGGFIPFGNIPQNSDANSSSTDINHAVSVENQPVEQRAEGLLKEMKKRFLQKIENG</sequence>
<dbReference type="Pfam" id="PF01368">
    <property type="entry name" value="DHH"/>
    <property type="match status" value="1"/>
</dbReference>
<dbReference type="InterPro" id="IPR038763">
    <property type="entry name" value="DHH_sf"/>
</dbReference>
<dbReference type="Gene3D" id="3.90.1640.10">
    <property type="entry name" value="inorganic pyrophosphatase (n-terminal core)"/>
    <property type="match status" value="1"/>
</dbReference>
<dbReference type="InterPro" id="IPR001667">
    <property type="entry name" value="DDH_dom"/>
</dbReference>
<evidence type="ECO:0000313" key="4">
    <source>
        <dbReference type="Proteomes" id="UP001546774"/>
    </source>
</evidence>
<evidence type="ECO:0000313" key="3">
    <source>
        <dbReference type="EMBL" id="MEQ2553717.1"/>
    </source>
</evidence>
<dbReference type="PANTHER" id="PTHR47618">
    <property type="entry name" value="BIFUNCTIONAL OLIGORIBONUCLEASE AND PAP PHOSPHATASE NRNA"/>
    <property type="match status" value="1"/>
</dbReference>
<dbReference type="SUPFAM" id="SSF64182">
    <property type="entry name" value="DHH phosphoesterases"/>
    <property type="match status" value="1"/>
</dbReference>
<comment type="caution">
    <text evidence="3">The sequence shown here is derived from an EMBL/GenBank/DDBJ whole genome shotgun (WGS) entry which is preliminary data.</text>
</comment>
<protein>
    <submittedName>
        <fullName evidence="3">DHH family phosphoesterase</fullName>
    </submittedName>
</protein>
<evidence type="ECO:0000259" key="1">
    <source>
        <dbReference type="Pfam" id="PF01368"/>
    </source>
</evidence>
<reference evidence="3" key="1">
    <citation type="submission" date="2024-03" db="EMBL/GenBank/DDBJ databases">
        <title>Human intestinal bacterial collection.</title>
        <authorList>
            <person name="Pauvert C."/>
            <person name="Hitch T.C.A."/>
            <person name="Clavel T."/>
        </authorList>
    </citation>
    <scope>NUCLEOTIDE SEQUENCE [LARGE SCALE GENOMIC DNA]</scope>
    <source>
        <strain evidence="3">CLA-AA-H89B</strain>
    </source>
</reference>
<dbReference type="InterPro" id="IPR051319">
    <property type="entry name" value="Oligoribo/pAp-PDE_c-di-AMP_PDE"/>
</dbReference>
<proteinExistence type="predicted"/>
<dbReference type="Gene3D" id="3.10.310.30">
    <property type="match status" value="1"/>
</dbReference>
<dbReference type="EMBL" id="JBBMFS010000001">
    <property type="protein sequence ID" value="MEQ2553717.1"/>
    <property type="molecule type" value="Genomic_DNA"/>
</dbReference>
<keyword evidence="4" id="KW-1185">Reference proteome</keyword>